<keyword evidence="5" id="KW-1185">Reference proteome</keyword>
<accession>A0A4Y3WTI3</accession>
<feature type="region of interest" description="Disordered" evidence="2">
    <location>
        <begin position="1"/>
        <end position="77"/>
    </location>
</feature>
<gene>
    <name evidence="4" type="ORF">PHY01_36930</name>
</gene>
<dbReference type="SUPFAM" id="SSF50331">
    <property type="entry name" value="MOP-like"/>
    <property type="match status" value="1"/>
</dbReference>
<dbReference type="InterPro" id="IPR008995">
    <property type="entry name" value="Mo/tungstate-bd_C_term_dom"/>
</dbReference>
<dbReference type="AlphaFoldDB" id="A0A4Y3WTI3"/>
<name>A0A4Y3WTI3_9PSEU</name>
<dbReference type="Proteomes" id="UP000320338">
    <property type="component" value="Unassembled WGS sequence"/>
</dbReference>
<dbReference type="PROSITE" id="PS50893">
    <property type="entry name" value="ABC_TRANSPORTER_2"/>
    <property type="match status" value="1"/>
</dbReference>
<dbReference type="GO" id="GO:0016887">
    <property type="term" value="F:ATP hydrolysis activity"/>
    <property type="evidence" value="ECO:0007669"/>
    <property type="project" value="InterPro"/>
</dbReference>
<dbReference type="GO" id="GO:0005524">
    <property type="term" value="F:ATP binding"/>
    <property type="evidence" value="ECO:0007669"/>
    <property type="project" value="InterPro"/>
</dbReference>
<evidence type="ECO:0000256" key="1">
    <source>
        <dbReference type="ARBA" id="ARBA00022448"/>
    </source>
</evidence>
<evidence type="ECO:0000313" key="4">
    <source>
        <dbReference type="EMBL" id="GEC21410.1"/>
    </source>
</evidence>
<feature type="compositionally biased region" description="Low complexity" evidence="2">
    <location>
        <begin position="16"/>
        <end position="34"/>
    </location>
</feature>
<evidence type="ECO:0000259" key="3">
    <source>
        <dbReference type="PROSITE" id="PS50893"/>
    </source>
</evidence>
<feature type="domain" description="ABC transporter" evidence="3">
    <location>
        <begin position="1"/>
        <end position="205"/>
    </location>
</feature>
<dbReference type="InterPro" id="IPR017871">
    <property type="entry name" value="ABC_transporter-like_CS"/>
</dbReference>
<evidence type="ECO:0000256" key="2">
    <source>
        <dbReference type="SAM" id="MobiDB-lite"/>
    </source>
</evidence>
<protein>
    <recommendedName>
        <fullName evidence="3">ABC transporter domain-containing protein</fullName>
    </recommendedName>
</protein>
<dbReference type="InterPro" id="IPR027417">
    <property type="entry name" value="P-loop_NTPase"/>
</dbReference>
<dbReference type="EMBL" id="BJNG01000034">
    <property type="protein sequence ID" value="GEC21410.1"/>
    <property type="molecule type" value="Genomic_DNA"/>
</dbReference>
<sequence length="311" mass="31760">MRRWPCSGPTAPGSPPCSARSPGSAGPAPAGRCCSTGTPPTSGRRERRSPRCCSAPSCAGARSRPTRPPACGCAASAAPPPPHRAAPWLDALGIGHLAGRDARTLSGGEAQRVALARALAVAPRILLLDEPFSGLDATTRTDLLADLRAVLDDLDTAVVLVTHDRHEALALADRTALLVDGGIRQLGPTAQVLDHPADADCARLVGYTNLFPPAVTGRAELLVARPEHCRPLRPDDPAPPDDVCARGTVRRIVPLGGGTRVDVDPGSGGSPLACLVPAGGAVGLRRGQLLTVTVGSADLRAVAPAACASDR</sequence>
<keyword evidence="1" id="KW-0813">Transport</keyword>
<dbReference type="PROSITE" id="PS00211">
    <property type="entry name" value="ABC_TRANSPORTER_1"/>
    <property type="match status" value="1"/>
</dbReference>
<comment type="caution">
    <text evidence="4">The sequence shown here is derived from an EMBL/GenBank/DDBJ whole genome shotgun (WGS) entry which is preliminary data.</text>
</comment>
<organism evidence="4 5">
    <name type="scientific">Pseudonocardia hydrocarbonoxydans</name>
    <dbReference type="NCBI Taxonomy" id="76726"/>
    <lineage>
        <taxon>Bacteria</taxon>
        <taxon>Bacillati</taxon>
        <taxon>Actinomycetota</taxon>
        <taxon>Actinomycetes</taxon>
        <taxon>Pseudonocardiales</taxon>
        <taxon>Pseudonocardiaceae</taxon>
        <taxon>Pseudonocardia</taxon>
    </lineage>
</organism>
<reference evidence="4 5" key="1">
    <citation type="submission" date="2019-06" db="EMBL/GenBank/DDBJ databases">
        <title>Whole genome shotgun sequence of Pseudonocardia hydrocarbonoxydans NBRC 14498.</title>
        <authorList>
            <person name="Hosoyama A."/>
            <person name="Uohara A."/>
            <person name="Ohji S."/>
            <person name="Ichikawa N."/>
        </authorList>
    </citation>
    <scope>NUCLEOTIDE SEQUENCE [LARGE SCALE GENOMIC DNA]</scope>
    <source>
        <strain evidence="4 5">NBRC 14498</strain>
    </source>
</reference>
<dbReference type="InterPro" id="IPR003439">
    <property type="entry name" value="ABC_transporter-like_ATP-bd"/>
</dbReference>
<evidence type="ECO:0000313" key="5">
    <source>
        <dbReference type="Proteomes" id="UP000320338"/>
    </source>
</evidence>
<dbReference type="PANTHER" id="PTHR42781:SF4">
    <property type="entry name" value="SPERMIDINE_PUTRESCINE IMPORT ATP-BINDING PROTEIN POTA"/>
    <property type="match status" value="1"/>
</dbReference>
<dbReference type="SUPFAM" id="SSF52540">
    <property type="entry name" value="P-loop containing nucleoside triphosphate hydrolases"/>
    <property type="match status" value="1"/>
</dbReference>
<dbReference type="OrthoDB" id="3518399at2"/>
<dbReference type="PANTHER" id="PTHR42781">
    <property type="entry name" value="SPERMIDINE/PUTRESCINE IMPORT ATP-BINDING PROTEIN POTA"/>
    <property type="match status" value="1"/>
</dbReference>
<dbReference type="Gene3D" id="3.40.50.300">
    <property type="entry name" value="P-loop containing nucleotide triphosphate hydrolases"/>
    <property type="match status" value="1"/>
</dbReference>
<dbReference type="InterPro" id="IPR050093">
    <property type="entry name" value="ABC_SmlMolc_Importer"/>
</dbReference>
<dbReference type="Pfam" id="PF00005">
    <property type="entry name" value="ABC_tran"/>
    <property type="match status" value="1"/>
</dbReference>
<proteinExistence type="predicted"/>